<evidence type="ECO:0000313" key="1">
    <source>
        <dbReference type="EMBL" id="CAK8689894.1"/>
    </source>
</evidence>
<sequence length="86" mass="9617">MRFPKPISSTINMQQSVHISQREKSVVLLSSIKMTGKVEAAQSSNSEIIKYYNKTKGGLDTMDKMLGYLIISSQCKNNSILYLGNE</sequence>
<organism evidence="1 2">
    <name type="scientific">Clavelina lepadiformis</name>
    <name type="common">Light-bulb sea squirt</name>
    <name type="synonym">Ascidia lepadiformis</name>
    <dbReference type="NCBI Taxonomy" id="159417"/>
    <lineage>
        <taxon>Eukaryota</taxon>
        <taxon>Metazoa</taxon>
        <taxon>Chordata</taxon>
        <taxon>Tunicata</taxon>
        <taxon>Ascidiacea</taxon>
        <taxon>Aplousobranchia</taxon>
        <taxon>Clavelinidae</taxon>
        <taxon>Clavelina</taxon>
    </lineage>
</organism>
<protein>
    <submittedName>
        <fullName evidence="1">Uncharacterized protein</fullName>
    </submittedName>
</protein>
<accession>A0ABP0GGZ0</accession>
<evidence type="ECO:0000313" key="2">
    <source>
        <dbReference type="Proteomes" id="UP001642483"/>
    </source>
</evidence>
<dbReference type="Proteomes" id="UP001642483">
    <property type="component" value="Unassembled WGS sequence"/>
</dbReference>
<comment type="caution">
    <text evidence="1">The sequence shown here is derived from an EMBL/GenBank/DDBJ whole genome shotgun (WGS) entry which is preliminary data.</text>
</comment>
<proteinExistence type="predicted"/>
<name>A0ABP0GGZ0_CLALP</name>
<keyword evidence="2" id="KW-1185">Reference proteome</keyword>
<reference evidence="1 2" key="1">
    <citation type="submission" date="2024-02" db="EMBL/GenBank/DDBJ databases">
        <authorList>
            <person name="Daric V."/>
            <person name="Darras S."/>
        </authorList>
    </citation>
    <scope>NUCLEOTIDE SEQUENCE [LARGE SCALE GENOMIC DNA]</scope>
</reference>
<gene>
    <name evidence="1" type="ORF">CVLEPA_LOCUS22549</name>
</gene>
<dbReference type="EMBL" id="CAWYQH010000110">
    <property type="protein sequence ID" value="CAK8689894.1"/>
    <property type="molecule type" value="Genomic_DNA"/>
</dbReference>